<dbReference type="Proteomes" id="UP000728185">
    <property type="component" value="Unassembled WGS sequence"/>
</dbReference>
<name>A0A8E0RQ98_9TREM</name>
<accession>A0A8E0RQ98</accession>
<dbReference type="AlphaFoldDB" id="A0A8E0RQ98"/>
<proteinExistence type="predicted"/>
<dbReference type="EMBL" id="LUCM01008342">
    <property type="protein sequence ID" value="KAA0188569.1"/>
    <property type="molecule type" value="Genomic_DNA"/>
</dbReference>
<evidence type="ECO:0000256" key="1">
    <source>
        <dbReference type="SAM" id="MobiDB-lite"/>
    </source>
</evidence>
<feature type="non-terminal residue" evidence="2">
    <location>
        <position position="354"/>
    </location>
</feature>
<evidence type="ECO:0000313" key="2">
    <source>
        <dbReference type="EMBL" id="KAA0188569.1"/>
    </source>
</evidence>
<feature type="compositionally biased region" description="Polar residues" evidence="1">
    <location>
        <begin position="80"/>
        <end position="93"/>
    </location>
</feature>
<feature type="compositionally biased region" description="Basic and acidic residues" evidence="1">
    <location>
        <begin position="339"/>
        <end position="354"/>
    </location>
</feature>
<dbReference type="OrthoDB" id="2192888at2759"/>
<feature type="region of interest" description="Disordered" evidence="1">
    <location>
        <begin position="1"/>
        <end position="93"/>
    </location>
</feature>
<comment type="caution">
    <text evidence="2">The sequence shown here is derived from an EMBL/GenBank/DDBJ whole genome shotgun (WGS) entry which is preliminary data.</text>
</comment>
<evidence type="ECO:0000313" key="3">
    <source>
        <dbReference type="Proteomes" id="UP000728185"/>
    </source>
</evidence>
<protein>
    <submittedName>
        <fullName evidence="2">Uncharacterized protein</fullName>
    </submittedName>
</protein>
<gene>
    <name evidence="2" type="ORF">FBUS_05196</name>
</gene>
<sequence>FGEILAQSSDEDEDSHDLGRLSRAASVRSKASSKRSQSRDEGSKSLVEELESVAETSGLCRRARKRALRGQIGTHHSEMSDSSGNVDSPSPSLDTKRRVRFVDVGSLASTNRLNSKHAPFATADGRIKSSGLWLVEGNPETGDVLDLSDPRALARHTAAACDAETAKAMTDAFHAAEVSRHKWEAKSHSPFPIVNGRIIIEDTNKHPVFDPDWSVPGSDDEDEADARSGTPSAGWSHEPAGISLRKSKNAPIRIPGQEFASTKARGDMCRPGQPDPYAYIQLGAGLGASYGKGKVTTQERRRLLKAVGVGRKKRKHFRNQILVPGRPRSTKGSKTSTKIRPDGGRGIRRKLDLP</sequence>
<feature type="compositionally biased region" description="Basic and acidic residues" evidence="1">
    <location>
        <begin position="37"/>
        <end position="47"/>
    </location>
</feature>
<reference evidence="2" key="1">
    <citation type="submission" date="2019-05" db="EMBL/GenBank/DDBJ databases">
        <title>Annotation for the trematode Fasciolopsis buski.</title>
        <authorList>
            <person name="Choi Y.-J."/>
        </authorList>
    </citation>
    <scope>NUCLEOTIDE SEQUENCE</scope>
    <source>
        <strain evidence="2">HT</strain>
        <tissue evidence="2">Whole worm</tissue>
    </source>
</reference>
<feature type="region of interest" description="Disordered" evidence="1">
    <location>
        <begin position="210"/>
        <end position="241"/>
    </location>
</feature>
<organism evidence="2 3">
    <name type="scientific">Fasciolopsis buskii</name>
    <dbReference type="NCBI Taxonomy" id="27845"/>
    <lineage>
        <taxon>Eukaryota</taxon>
        <taxon>Metazoa</taxon>
        <taxon>Spiralia</taxon>
        <taxon>Lophotrochozoa</taxon>
        <taxon>Platyhelminthes</taxon>
        <taxon>Trematoda</taxon>
        <taxon>Digenea</taxon>
        <taxon>Plagiorchiida</taxon>
        <taxon>Echinostomata</taxon>
        <taxon>Echinostomatoidea</taxon>
        <taxon>Fasciolidae</taxon>
        <taxon>Fasciolopsis</taxon>
    </lineage>
</organism>
<keyword evidence="3" id="KW-1185">Reference proteome</keyword>
<feature type="compositionally biased region" description="Low complexity" evidence="1">
    <location>
        <begin position="21"/>
        <end position="30"/>
    </location>
</feature>
<feature type="region of interest" description="Disordered" evidence="1">
    <location>
        <begin position="323"/>
        <end position="354"/>
    </location>
</feature>